<dbReference type="InterPro" id="IPR007197">
    <property type="entry name" value="rSAM"/>
</dbReference>
<reference evidence="7" key="1">
    <citation type="submission" date="2018-05" db="EMBL/GenBank/DDBJ databases">
        <authorList>
            <person name="Lanie J.A."/>
            <person name="Ng W.-L."/>
            <person name="Kazmierczak K.M."/>
            <person name="Andrzejewski T.M."/>
            <person name="Davidsen T.M."/>
            <person name="Wayne K.J."/>
            <person name="Tettelin H."/>
            <person name="Glass J.I."/>
            <person name="Rusch D."/>
            <person name="Podicherti R."/>
            <person name="Tsui H.-C.T."/>
            <person name="Winkler M.E."/>
        </authorList>
    </citation>
    <scope>NUCLEOTIDE SEQUENCE</scope>
</reference>
<gene>
    <name evidence="7" type="ORF">METZ01_LOCUS304964</name>
</gene>
<keyword evidence="4" id="KW-0408">Iron</keyword>
<dbReference type="InterPro" id="IPR023404">
    <property type="entry name" value="rSAM_horseshoe"/>
</dbReference>
<dbReference type="Gene3D" id="3.80.30.20">
    <property type="entry name" value="tm_1862 like domain"/>
    <property type="match status" value="1"/>
</dbReference>
<keyword evidence="5" id="KW-0411">Iron-sulfur</keyword>
<evidence type="ECO:0000256" key="2">
    <source>
        <dbReference type="ARBA" id="ARBA00022691"/>
    </source>
</evidence>
<keyword evidence="3" id="KW-0479">Metal-binding</keyword>
<name>A0A382MU78_9ZZZZ</name>
<dbReference type="InterPro" id="IPR006638">
    <property type="entry name" value="Elp3/MiaA/NifB-like_rSAM"/>
</dbReference>
<dbReference type="CDD" id="cd01335">
    <property type="entry name" value="Radical_SAM"/>
    <property type="match status" value="1"/>
</dbReference>
<dbReference type="SFLD" id="SFLDG01082">
    <property type="entry name" value="B12-binding_domain_containing"/>
    <property type="match status" value="1"/>
</dbReference>
<dbReference type="Pfam" id="PF04055">
    <property type="entry name" value="Radical_SAM"/>
    <property type="match status" value="1"/>
</dbReference>
<dbReference type="SUPFAM" id="SSF102114">
    <property type="entry name" value="Radical SAM enzymes"/>
    <property type="match status" value="1"/>
</dbReference>
<evidence type="ECO:0000256" key="1">
    <source>
        <dbReference type="ARBA" id="ARBA00001966"/>
    </source>
</evidence>
<accession>A0A382MU78</accession>
<dbReference type="EMBL" id="UINC01095766">
    <property type="protein sequence ID" value="SVC52110.1"/>
    <property type="molecule type" value="Genomic_DNA"/>
</dbReference>
<dbReference type="PANTHER" id="PTHR43409:SF7">
    <property type="entry name" value="BLL1977 PROTEIN"/>
    <property type="match status" value="1"/>
</dbReference>
<dbReference type="InterPro" id="IPR058240">
    <property type="entry name" value="rSAM_sf"/>
</dbReference>
<keyword evidence="2" id="KW-0949">S-adenosyl-L-methionine</keyword>
<feature type="non-terminal residue" evidence="7">
    <location>
        <position position="1"/>
    </location>
</feature>
<dbReference type="SMART" id="SM00729">
    <property type="entry name" value="Elp3"/>
    <property type="match status" value="1"/>
</dbReference>
<organism evidence="7">
    <name type="scientific">marine metagenome</name>
    <dbReference type="NCBI Taxonomy" id="408172"/>
    <lineage>
        <taxon>unclassified sequences</taxon>
        <taxon>metagenomes</taxon>
        <taxon>ecological metagenomes</taxon>
    </lineage>
</organism>
<feature type="domain" description="Radical SAM core" evidence="6">
    <location>
        <begin position="62"/>
        <end position="292"/>
    </location>
</feature>
<dbReference type="InterPro" id="IPR051198">
    <property type="entry name" value="BchE-like"/>
</dbReference>
<evidence type="ECO:0000256" key="5">
    <source>
        <dbReference type="ARBA" id="ARBA00023014"/>
    </source>
</evidence>
<dbReference type="PANTHER" id="PTHR43409">
    <property type="entry name" value="ANAEROBIC MAGNESIUM-PROTOPORPHYRIN IX MONOMETHYL ESTER CYCLASE-RELATED"/>
    <property type="match status" value="1"/>
</dbReference>
<dbReference type="AlphaFoldDB" id="A0A382MU78"/>
<dbReference type="PROSITE" id="PS51918">
    <property type="entry name" value="RADICAL_SAM"/>
    <property type="match status" value="1"/>
</dbReference>
<evidence type="ECO:0000259" key="6">
    <source>
        <dbReference type="PROSITE" id="PS51918"/>
    </source>
</evidence>
<dbReference type="GO" id="GO:0003824">
    <property type="term" value="F:catalytic activity"/>
    <property type="evidence" value="ECO:0007669"/>
    <property type="project" value="InterPro"/>
</dbReference>
<feature type="non-terminal residue" evidence="7">
    <location>
        <position position="378"/>
    </location>
</feature>
<evidence type="ECO:0000256" key="3">
    <source>
        <dbReference type="ARBA" id="ARBA00022723"/>
    </source>
</evidence>
<evidence type="ECO:0000256" key="4">
    <source>
        <dbReference type="ARBA" id="ARBA00023004"/>
    </source>
</evidence>
<protein>
    <recommendedName>
        <fullName evidence="6">Radical SAM core domain-containing protein</fullName>
    </recommendedName>
</protein>
<evidence type="ECO:0000313" key="7">
    <source>
        <dbReference type="EMBL" id="SVC52110.1"/>
    </source>
</evidence>
<comment type="cofactor">
    <cofactor evidence="1">
        <name>[4Fe-4S] cluster</name>
        <dbReference type="ChEBI" id="CHEBI:49883"/>
    </cofactor>
</comment>
<dbReference type="GO" id="GO:0005829">
    <property type="term" value="C:cytosol"/>
    <property type="evidence" value="ECO:0007669"/>
    <property type="project" value="TreeGrafter"/>
</dbReference>
<proteinExistence type="predicted"/>
<dbReference type="SFLD" id="SFLDS00029">
    <property type="entry name" value="Radical_SAM"/>
    <property type="match status" value="1"/>
</dbReference>
<sequence>ADLAFVDFANRLDSNNDYHLTPNFHVRRDGEVYRNEETNLVANLDDLPFPDRSLVYDYFPKARSSKVKGFMSMRGCPYPCTYCFNHKFNELYRGKGKILRRRSVDNVIEEVLGVAKKYPLELVYFRDDSFNLLSDWIEEFSEKYSKQVRIPFVCTSHLNAMTDKVAEDLKRAGCVTVEVGIEAGNPRVRNEILKRHMKDLDIIEGLKMIKSKGIKIMSENILGNPGSSLEEDLDTFILNKKCKVDYVNSGLLQPYYGTDIYQYATKEGFLDKDTSEIKSNTYLTGQSILNVKNLKERQRLNKIVAVATFFRLPLWLVKILIRLPLENVYSFINIIFKGYSGTVLYPFKWRLKETASTIVDVLKMNDFLVCAEGDVFPD</sequence>
<dbReference type="GO" id="GO:0046872">
    <property type="term" value="F:metal ion binding"/>
    <property type="evidence" value="ECO:0007669"/>
    <property type="project" value="UniProtKB-KW"/>
</dbReference>
<dbReference type="GO" id="GO:0051536">
    <property type="term" value="F:iron-sulfur cluster binding"/>
    <property type="evidence" value="ECO:0007669"/>
    <property type="project" value="UniProtKB-KW"/>
</dbReference>